<sequence>MLVLTALFATTLFALAGCQQSDPEPQASSAPKVAIEALPTTTPKALSALGRADILAAVAAAADEVAAGNPLPQSNLELANRSFELTMPIACADGVTGAWGSWRLDPSSRVLRVSFSRQNWAAEPLFADLANGQPFEAAEGFWVERPWTRSEQCPRPVVSAAAPGIPEKAPPKIAEAAPRDQAAPDNRLALVQYFSSDAPRTLLRGKRPYAYTAKVPKDAEPTVRAFGVRIEGRISAFGDGQPVHCVNRQTSKPPVCAVAVEFGKITLEDAATGETLADWDS</sequence>
<evidence type="ECO:0000313" key="2">
    <source>
        <dbReference type="EMBL" id="KHS42705.1"/>
    </source>
</evidence>
<name>A0A0B8Z8Y1_9SPHN</name>
<protein>
    <recommendedName>
        <fullName evidence="4">Lipoprotein</fullName>
    </recommendedName>
</protein>
<comment type="caution">
    <text evidence="2">The sequence shown here is derived from an EMBL/GenBank/DDBJ whole genome shotgun (WGS) entry which is preliminary data.</text>
</comment>
<reference evidence="2 3" key="1">
    <citation type="submission" date="2014-10" db="EMBL/GenBank/DDBJ databases">
        <title>Draft genome sequence of Novosphingobium subterraneum DSM 12447.</title>
        <authorList>
            <person name="Gan H.M."/>
            <person name="Gan H.Y."/>
            <person name="Savka M.A."/>
        </authorList>
    </citation>
    <scope>NUCLEOTIDE SEQUENCE [LARGE SCALE GENOMIC DNA]</scope>
    <source>
        <strain evidence="2 3">DSM 12447</strain>
    </source>
</reference>
<dbReference type="RefSeq" id="WP_052242679.1">
    <property type="nucleotide sequence ID" value="NZ_JRVC01000026.1"/>
</dbReference>
<dbReference type="PATRIC" id="fig|48936.3.peg.4052"/>
<dbReference type="Proteomes" id="UP000031338">
    <property type="component" value="Unassembled WGS sequence"/>
</dbReference>
<keyword evidence="3" id="KW-1185">Reference proteome</keyword>
<proteinExistence type="predicted"/>
<evidence type="ECO:0000313" key="3">
    <source>
        <dbReference type="Proteomes" id="UP000031338"/>
    </source>
</evidence>
<gene>
    <name evidence="2" type="ORF">NJ75_04020</name>
</gene>
<dbReference type="AlphaFoldDB" id="A0A0B8Z8Y1"/>
<keyword evidence="1" id="KW-0732">Signal</keyword>
<accession>A0A0B8Z8Y1</accession>
<dbReference type="EMBL" id="JRVC01000026">
    <property type="protein sequence ID" value="KHS42705.1"/>
    <property type="molecule type" value="Genomic_DNA"/>
</dbReference>
<evidence type="ECO:0008006" key="4">
    <source>
        <dbReference type="Google" id="ProtNLM"/>
    </source>
</evidence>
<organism evidence="2 3">
    <name type="scientific">Novosphingobium subterraneum</name>
    <dbReference type="NCBI Taxonomy" id="48936"/>
    <lineage>
        <taxon>Bacteria</taxon>
        <taxon>Pseudomonadati</taxon>
        <taxon>Pseudomonadota</taxon>
        <taxon>Alphaproteobacteria</taxon>
        <taxon>Sphingomonadales</taxon>
        <taxon>Sphingomonadaceae</taxon>
        <taxon>Novosphingobium</taxon>
    </lineage>
</organism>
<evidence type="ECO:0000256" key="1">
    <source>
        <dbReference type="SAM" id="SignalP"/>
    </source>
</evidence>
<feature type="chain" id="PRO_5002144652" description="Lipoprotein" evidence="1">
    <location>
        <begin position="17"/>
        <end position="281"/>
    </location>
</feature>
<dbReference type="STRING" id="48936.NJ75_04020"/>
<feature type="signal peptide" evidence="1">
    <location>
        <begin position="1"/>
        <end position="16"/>
    </location>
</feature>